<dbReference type="Proteomes" id="UP000295192">
    <property type="component" value="Unassembled WGS sequence"/>
</dbReference>
<feature type="compositionally biased region" description="Basic and acidic residues" evidence="1">
    <location>
        <begin position="433"/>
        <end position="442"/>
    </location>
</feature>
<evidence type="ECO:0000313" key="2">
    <source>
        <dbReference type="EMBL" id="TDG50566.1"/>
    </source>
</evidence>
<name>A0A484BNY6_DRONA</name>
<accession>A0A484BNY6</accession>
<evidence type="ECO:0000313" key="3">
    <source>
        <dbReference type="Proteomes" id="UP000295192"/>
    </source>
</evidence>
<keyword evidence="3" id="KW-1185">Reference proteome</keyword>
<dbReference type="OMA" id="WSRYPET"/>
<feature type="compositionally biased region" description="Basic residues" evidence="1">
    <location>
        <begin position="110"/>
        <end position="123"/>
    </location>
</feature>
<protein>
    <submittedName>
        <fullName evidence="2">Uncharacterized protein</fullName>
    </submittedName>
</protein>
<reference evidence="2 3" key="1">
    <citation type="journal article" date="2019" name="J. Hered.">
        <title>An Improved Genome Assembly for Drosophila navojoa, the Basal Species in the mojavensis Cluster.</title>
        <authorList>
            <person name="Vanderlinde T."/>
            <person name="Dupim E.G."/>
            <person name="Nazario-Yepiz N.O."/>
            <person name="Carvalho A.B."/>
        </authorList>
    </citation>
    <scope>NUCLEOTIDE SEQUENCE [LARGE SCALE GENOMIC DNA]</scope>
    <source>
        <strain evidence="2">Navoj_Jal97</strain>
        <tissue evidence="2">Whole organism</tissue>
    </source>
</reference>
<proteinExistence type="predicted"/>
<feature type="compositionally biased region" description="Pro residues" evidence="1">
    <location>
        <begin position="265"/>
        <end position="278"/>
    </location>
</feature>
<evidence type="ECO:0000256" key="1">
    <source>
        <dbReference type="SAM" id="MobiDB-lite"/>
    </source>
</evidence>
<gene>
    <name evidence="2" type="ORF">AWZ03_002870</name>
</gene>
<dbReference type="OrthoDB" id="7873083at2759"/>
<feature type="compositionally biased region" description="Gly residues" evidence="1">
    <location>
        <begin position="137"/>
        <end position="146"/>
    </location>
</feature>
<feature type="compositionally biased region" description="Polar residues" evidence="1">
    <location>
        <begin position="423"/>
        <end position="432"/>
    </location>
</feature>
<comment type="caution">
    <text evidence="2">The sequence shown here is derived from an EMBL/GenBank/DDBJ whole genome shotgun (WGS) entry which is preliminary data.</text>
</comment>
<dbReference type="AlphaFoldDB" id="A0A484BNY6"/>
<feature type="compositionally biased region" description="Polar residues" evidence="1">
    <location>
        <begin position="452"/>
        <end position="465"/>
    </location>
</feature>
<feature type="compositionally biased region" description="Polar residues" evidence="1">
    <location>
        <begin position="375"/>
        <end position="392"/>
    </location>
</feature>
<sequence length="509" mass="55540">METAPSTDQSVEMVDEISGFHPLTVEIGPRITLDTLPICGIALYQATPTEAREQNMIAKERLLSLGWLLIALLNAQLLQAHADHHFHGNAYGGEGWSYAQPQRPFEYQHHTSHHRHGYHHNHHYNPTDAQIGHAPSFGGGQYGGGRANDLYAGQAGVGHPRDGVRRQGQASFGNPVWSRYPETAPTRPFEQRPLPPQQSNPLDYETDRRNPTGPLFQPGGQDPSDPNYLQPGFTGNPLQPRPQPGSQDPSDPNYLQPSFTGNPLQPRPQPGGRYPPDPNYLQPGFTGNPLQLRPQPGGRYPPDPNYLQPGFTGNPLQPRPQTGGQDPSDPTYLQPGFTGNPLQPRPQSGGQDPSDPTYLQPGFTGKPLQPHPEFETQSSGTVIPQPSNTANPLQPRPVVAANGGAFNNLDPQLSDVPGKHRSNTANPSYRSTAESKSDHTVDDNIASIFKTDFTSRNQNEGNEAQGSKDPKGKAVITEPESIGERNLFDTNPICTEGTELRGGRCRHKA</sequence>
<dbReference type="STRING" id="7232.A0A484BNY6"/>
<dbReference type="EMBL" id="LSRL02000014">
    <property type="protein sequence ID" value="TDG50566.1"/>
    <property type="molecule type" value="Genomic_DNA"/>
</dbReference>
<feature type="compositionally biased region" description="Polar residues" evidence="1">
    <location>
        <begin position="244"/>
        <end position="262"/>
    </location>
</feature>
<organism evidence="2 3">
    <name type="scientific">Drosophila navojoa</name>
    <name type="common">Fruit fly</name>
    <dbReference type="NCBI Taxonomy" id="7232"/>
    <lineage>
        <taxon>Eukaryota</taxon>
        <taxon>Metazoa</taxon>
        <taxon>Ecdysozoa</taxon>
        <taxon>Arthropoda</taxon>
        <taxon>Hexapoda</taxon>
        <taxon>Insecta</taxon>
        <taxon>Pterygota</taxon>
        <taxon>Neoptera</taxon>
        <taxon>Endopterygota</taxon>
        <taxon>Diptera</taxon>
        <taxon>Brachycera</taxon>
        <taxon>Muscomorpha</taxon>
        <taxon>Ephydroidea</taxon>
        <taxon>Drosophilidae</taxon>
        <taxon>Drosophila</taxon>
    </lineage>
</organism>
<feature type="region of interest" description="Disordered" evidence="1">
    <location>
        <begin position="109"/>
        <end position="509"/>
    </location>
</feature>